<dbReference type="Pfam" id="PF07593">
    <property type="entry name" value="UnbV_ASPIC"/>
    <property type="match status" value="1"/>
</dbReference>
<dbReference type="PANTHER" id="PTHR16026">
    <property type="entry name" value="CARTILAGE ACIDIC PROTEIN 1"/>
    <property type="match status" value="1"/>
</dbReference>
<name>A0A5M3VUD0_9ACTN</name>
<dbReference type="EMBL" id="BLAD01000035">
    <property type="protein sequence ID" value="GER97967.1"/>
    <property type="molecule type" value="Genomic_DNA"/>
</dbReference>
<reference evidence="2 3" key="1">
    <citation type="submission" date="2019-10" db="EMBL/GenBank/DDBJ databases">
        <title>Whole genome shotgun sequence of Acrocarpospora corrugata NBRC 13972.</title>
        <authorList>
            <person name="Ichikawa N."/>
            <person name="Kimura A."/>
            <person name="Kitahashi Y."/>
            <person name="Komaki H."/>
            <person name="Oguchi A."/>
        </authorList>
    </citation>
    <scope>NUCLEOTIDE SEQUENCE [LARGE SCALE GENOMIC DNA]</scope>
    <source>
        <strain evidence="2 3">NBRC 13972</strain>
    </source>
</reference>
<feature type="domain" description="ASPIC/UnbV" evidence="1">
    <location>
        <begin position="567"/>
        <end position="621"/>
    </location>
</feature>
<dbReference type="OrthoDB" id="9816120at2"/>
<evidence type="ECO:0000259" key="1">
    <source>
        <dbReference type="Pfam" id="PF07593"/>
    </source>
</evidence>
<dbReference type="Gene3D" id="2.130.10.130">
    <property type="entry name" value="Integrin alpha, N-terminal"/>
    <property type="match status" value="1"/>
</dbReference>
<keyword evidence="3" id="KW-1185">Reference proteome</keyword>
<comment type="caution">
    <text evidence="2">The sequence shown here is derived from an EMBL/GenBank/DDBJ whole genome shotgun (WGS) entry which is preliminary data.</text>
</comment>
<gene>
    <name evidence="2" type="ORF">Acor_00290</name>
</gene>
<evidence type="ECO:0000313" key="2">
    <source>
        <dbReference type="EMBL" id="GER97967.1"/>
    </source>
</evidence>
<dbReference type="SUPFAM" id="SSF69318">
    <property type="entry name" value="Integrin alpha N-terminal domain"/>
    <property type="match status" value="1"/>
</dbReference>
<dbReference type="Proteomes" id="UP000334990">
    <property type="component" value="Unassembled WGS sequence"/>
</dbReference>
<dbReference type="RefSeq" id="WP_155334433.1">
    <property type="nucleotide sequence ID" value="NZ_BAAABN010000006.1"/>
</dbReference>
<sequence length="647" mass="69460">MARTAGWIRRQLPGIVALALLAVAFVIVKLPSASPAERQEMASTYGFKPMNIALPGGFKNQTIRRVNQDYTHIDAWISSVGAGISMNDLDGDGLSNDLCVTDPRIDQVVVTPTPGLKADRYAPFALVPSGLPMNDVMAPMGCVPADLNEDGRMDLLVYLWGRTPIIYLAKADADGLSAAAYQAIEAVPPRSSTPGYTGPQWNTNAVVVDDFDGDGHDDVYVGNYFPHGPVLDDKLSGGVAMNHSMSHGINGGEDYFLRWTASGPASVSFQEIGDALPLNVSKGWVLAAAATDVDGDMLPEMYLGHDFGPDRMLRNSSSPGQIRFTVVEGTRTPLVPKSKVVGLDSFKGMGVDFGDLNGDGLYDMFVSNITTTFGIQESNFAFMSDAKDKSQVRADLSQGHAPWKDLSAPLGLAWSGWGWDLKIADFNNSGQPAIAQSTGFVKGEVNRWPLLQELATANDQVLQHPVWWPNVRAGDDVGGSQTFMFYVKGADGYWSNVAGELGMSIPVPTRGVATGDADGDGRLDMAVARQWDEPVFYQNTSTSEGGFLGLRLTHERADASLSGSPVVGAQVTLTMPDGRKQISRVDGGSGHSGKRSSEVHFGLGENVTGPVQVNLCWRDRSGEIHEQNLQLSPGWHDIQLGAQATER</sequence>
<proteinExistence type="predicted"/>
<accession>A0A5M3VUD0</accession>
<protein>
    <submittedName>
        <fullName evidence="2">RNA-binding protein</fullName>
    </submittedName>
</protein>
<dbReference type="AlphaFoldDB" id="A0A5M3VUD0"/>
<organism evidence="2 3">
    <name type="scientific">Acrocarpospora corrugata</name>
    <dbReference type="NCBI Taxonomy" id="35763"/>
    <lineage>
        <taxon>Bacteria</taxon>
        <taxon>Bacillati</taxon>
        <taxon>Actinomycetota</taxon>
        <taxon>Actinomycetes</taxon>
        <taxon>Streptosporangiales</taxon>
        <taxon>Streptosporangiaceae</taxon>
        <taxon>Acrocarpospora</taxon>
    </lineage>
</organism>
<dbReference type="InterPro" id="IPR011519">
    <property type="entry name" value="UnbV_ASPIC"/>
</dbReference>
<dbReference type="PANTHER" id="PTHR16026:SF0">
    <property type="entry name" value="CARTILAGE ACIDIC PROTEIN 1"/>
    <property type="match status" value="1"/>
</dbReference>
<evidence type="ECO:0000313" key="3">
    <source>
        <dbReference type="Proteomes" id="UP000334990"/>
    </source>
</evidence>
<dbReference type="InterPro" id="IPR027039">
    <property type="entry name" value="Crtac1"/>
</dbReference>
<dbReference type="InterPro" id="IPR028994">
    <property type="entry name" value="Integrin_alpha_N"/>
</dbReference>